<keyword evidence="2" id="KW-1185">Reference proteome</keyword>
<proteinExistence type="predicted"/>
<gene>
    <name evidence="1" type="primary">fas2_12</name>
    <name evidence="1" type="ORF">GGI18_004044</name>
</gene>
<keyword evidence="1" id="KW-0012">Acyltransferase</keyword>
<reference evidence="1" key="1">
    <citation type="submission" date="2022-07" db="EMBL/GenBank/DDBJ databases">
        <title>Phylogenomic reconstructions and comparative analyses of Kickxellomycotina fungi.</title>
        <authorList>
            <person name="Reynolds N.K."/>
            <person name="Stajich J.E."/>
            <person name="Barry K."/>
            <person name="Grigoriev I.V."/>
            <person name="Crous P."/>
            <person name="Smith M.E."/>
        </authorList>
    </citation>
    <scope>NUCLEOTIDE SEQUENCE</scope>
    <source>
        <strain evidence="1">BCRC 34191</strain>
    </source>
</reference>
<dbReference type="Proteomes" id="UP001140066">
    <property type="component" value="Unassembled WGS sequence"/>
</dbReference>
<dbReference type="EC" id="2.3.1.86" evidence="1"/>
<name>A0ACC1KAL5_9FUNG</name>
<accession>A0ACC1KAL5</accession>
<comment type="caution">
    <text evidence="1">The sequence shown here is derived from an EMBL/GenBank/DDBJ whole genome shotgun (WGS) entry which is preliminary data.</text>
</comment>
<evidence type="ECO:0000313" key="2">
    <source>
        <dbReference type="Proteomes" id="UP001140066"/>
    </source>
</evidence>
<protein>
    <submittedName>
        <fullName evidence="1">Fatty acid synthase alpha subunit Lsd1</fullName>
        <ecNumber evidence="1">2.3.1.86</ecNumber>
    </submittedName>
</protein>
<keyword evidence="1" id="KW-0808">Transferase</keyword>
<sequence>MAAKILKSEAFSDKRVEVLHVDRDRDAIYYTQSHEEAPEPIPSALPAQPELPTLSMTTTVIEPAAPVVSAIRSSGAVAALADIPLQALDVVHALVTYKLKHPLADVSALKSIKALVGGKSTLQNEIVGDLHKEFGSKVPDKAEELSLQDLAAVIGAFGGSLGKHTQAQLARLFGSKMPGGFSLSSTRSILQSTYGLGLQRQDALFLVALTMEPPSRLSGNAEAKAWLGTVAEAYAAKAGISYAAASAGGGSSGQAGAPVISSAEMEKMQQKQHERIRQQIQVLAHYVGMDLREGTRLAQSERANTSNLQAKLDHVSAELGDELIDGVRPLFDARKARHFDSSWNWARQEVYELIQQAILGCTAGPTSAPMSIDDATLQRLKNRSSASLLRMLAGSLSILQAANDDSLEPAIKFVSEMRSACELALSKPPVYCELSAPTGPHVDIGRDGTVTYSEIPRPDEPSFVEYVEHMRQPAAPDMPSFVHLKKQPVGRTWTY</sequence>
<feature type="non-terminal residue" evidence="1">
    <location>
        <position position="495"/>
    </location>
</feature>
<organism evidence="1 2">
    <name type="scientific">Coemansia linderi</name>
    <dbReference type="NCBI Taxonomy" id="2663919"/>
    <lineage>
        <taxon>Eukaryota</taxon>
        <taxon>Fungi</taxon>
        <taxon>Fungi incertae sedis</taxon>
        <taxon>Zoopagomycota</taxon>
        <taxon>Kickxellomycotina</taxon>
        <taxon>Kickxellomycetes</taxon>
        <taxon>Kickxellales</taxon>
        <taxon>Kickxellaceae</taxon>
        <taxon>Coemansia</taxon>
    </lineage>
</organism>
<dbReference type="EMBL" id="JANBUK010001674">
    <property type="protein sequence ID" value="KAJ2778534.1"/>
    <property type="molecule type" value="Genomic_DNA"/>
</dbReference>
<evidence type="ECO:0000313" key="1">
    <source>
        <dbReference type="EMBL" id="KAJ2778534.1"/>
    </source>
</evidence>